<feature type="domain" description="R13L1/DRL21-like LRR repeat region" evidence="9">
    <location>
        <begin position="676"/>
        <end position="798"/>
    </location>
</feature>
<feature type="domain" description="Disease resistance protein winged helix" evidence="8">
    <location>
        <begin position="440"/>
        <end position="510"/>
    </location>
</feature>
<evidence type="ECO:0000259" key="8">
    <source>
        <dbReference type="Pfam" id="PF23559"/>
    </source>
</evidence>
<keyword evidence="2" id="KW-0677">Repeat</keyword>
<dbReference type="Gene3D" id="3.80.10.10">
    <property type="entry name" value="Ribonuclease Inhibitor"/>
    <property type="match status" value="2"/>
</dbReference>
<dbReference type="FunFam" id="1.10.10.10:FF:000322">
    <property type="entry name" value="Probable disease resistance protein At1g63360"/>
    <property type="match status" value="1"/>
</dbReference>
<sequence>MALEVICEMLDSQEVKNFIRGKEKTEKLLKKLRNMLLSVNNVYDDAEDKQLTNRHVRTWLSDFTEAVFDAEDLLDKIKTRSGSVILKKRKLEAVDGSGSSTSTKVHQFISDWFHDFDESVDTKIEEIIESLDFIAQQKDALFLKAGDRQRISDTLPSTSVVEESRVYGRDKDKDTILKLLLANDPLPWVCDSDDSDATGNKFDVISIVGMGGIGKTTLAKLIYNDEKVTRYFALRAWVSVSVDFDLVKITQKIYMSATSQDNCNITDLDRLQVKLKEALTGKKFLFVLDDVWNENYDNWDSLRDPFESGACGSKIIVTTRNKEVASGMRTHQTHSLPVISDEDCWLLFQKHAFGNKRDSAYPNLEVIGKKIVEKCKGLPLAAKSLGGLLRSISNEEEWQNVLESHLWELPEKKCNILPALWLSYHHLPPHLKRCFAYSSIYPKAYQFRKQELILLWMAEDLLQPKKKKMMEEVGEDYFNDLISRSFFQLTYNDEDERSLFTMHDLISDLAKFVSGDFCVRLEDNDSFNIMSKGKTRHFSFMEDDNLDLKKLEALYEAKCMRTFLSLDDVEWRQESKIFEKVLPDLLLKFQCLRVLDLSWYALRELPDSVSKLIHLRYLNLSGTLIEELPDAVCGLYNLQTLLLRDCECLAELPIGLGKLIHLRHVDFRDNETGNNIEDLKELQELHGKLHISGLDNIIHAGDALGANMREKKYLTELVLEWGGDTDDSRKDQEVLDNLRPHTNIRQVTINKYGGTNFPAWLGDDCFLNLVSVRLANCSNCFSLPAPAQFPALKKLELFCCPNLVCFPDGGLHAPNLAEIIIVNCKNLRSLPEEMRTTLTSLMSIEIDDCPELESFPEGGLPCKVEKLEIYGNCGKLVETRMQWGLLQLTSLRQLRITFKNCEEEIDSFPDEGLLPTTLTHLEFGDLSNLKTINSKELKRLISLQYLSIDNCPELLRLPDDGLPISLSDLGIYGCPLVTQRCEKDKGEDWPKIAHIPRKNIC</sequence>
<evidence type="ECO:0000256" key="5">
    <source>
        <dbReference type="ARBA" id="ARBA00022840"/>
    </source>
</evidence>
<reference evidence="10 11" key="1">
    <citation type="journal article" date="2023" name="G3 (Bethesda)">
        <title>A chromosome-length genome assembly and annotation of blackberry (Rubus argutus, cv. 'Hillquist').</title>
        <authorList>
            <person name="Bruna T."/>
            <person name="Aryal R."/>
            <person name="Dudchenko O."/>
            <person name="Sargent D.J."/>
            <person name="Mead D."/>
            <person name="Buti M."/>
            <person name="Cavallini A."/>
            <person name="Hytonen T."/>
            <person name="Andres J."/>
            <person name="Pham M."/>
            <person name="Weisz D."/>
            <person name="Mascagni F."/>
            <person name="Usai G."/>
            <person name="Natali L."/>
            <person name="Bassil N."/>
            <person name="Fernandez G.E."/>
            <person name="Lomsadze A."/>
            <person name="Armour M."/>
            <person name="Olukolu B."/>
            <person name="Poorten T."/>
            <person name="Britton C."/>
            <person name="Davik J."/>
            <person name="Ashrafi H."/>
            <person name="Aiden E.L."/>
            <person name="Borodovsky M."/>
            <person name="Worthington M."/>
        </authorList>
    </citation>
    <scope>NUCLEOTIDE SEQUENCE [LARGE SCALE GENOMIC DNA]</scope>
    <source>
        <strain evidence="10">PI 553951</strain>
    </source>
</reference>
<dbReference type="Gene3D" id="3.40.50.300">
    <property type="entry name" value="P-loop containing nucleotide triphosphate hydrolases"/>
    <property type="match status" value="1"/>
</dbReference>
<dbReference type="InterPro" id="IPR027417">
    <property type="entry name" value="P-loop_NTPase"/>
</dbReference>
<dbReference type="GO" id="GO:0006952">
    <property type="term" value="P:defense response"/>
    <property type="evidence" value="ECO:0007669"/>
    <property type="project" value="UniProtKB-KW"/>
</dbReference>
<evidence type="ECO:0000256" key="3">
    <source>
        <dbReference type="ARBA" id="ARBA00022741"/>
    </source>
</evidence>
<dbReference type="Proteomes" id="UP001457282">
    <property type="component" value="Unassembled WGS sequence"/>
</dbReference>
<dbReference type="InterPro" id="IPR002182">
    <property type="entry name" value="NB-ARC"/>
</dbReference>
<keyword evidence="4" id="KW-0611">Plant defense</keyword>
<dbReference type="InterPro" id="IPR056789">
    <property type="entry name" value="LRR_R13L1-DRL21"/>
</dbReference>
<dbReference type="SUPFAM" id="SSF52540">
    <property type="entry name" value="P-loop containing nucleoside triphosphate hydrolases"/>
    <property type="match status" value="1"/>
</dbReference>
<keyword evidence="11" id="KW-1185">Reference proteome</keyword>
<dbReference type="SUPFAM" id="SSF52058">
    <property type="entry name" value="L domain-like"/>
    <property type="match status" value="1"/>
</dbReference>
<dbReference type="PANTHER" id="PTHR36766:SF51">
    <property type="entry name" value="DISEASE RESISTANCE RPP13-LIKE PROTEIN 1"/>
    <property type="match status" value="1"/>
</dbReference>
<protein>
    <recommendedName>
        <fullName evidence="12">Disease resistance RPP13-like protein 1</fullName>
    </recommendedName>
</protein>
<accession>A0AAW1VQU5</accession>
<organism evidence="10 11">
    <name type="scientific">Rubus argutus</name>
    <name type="common">Southern blackberry</name>
    <dbReference type="NCBI Taxonomy" id="59490"/>
    <lineage>
        <taxon>Eukaryota</taxon>
        <taxon>Viridiplantae</taxon>
        <taxon>Streptophyta</taxon>
        <taxon>Embryophyta</taxon>
        <taxon>Tracheophyta</taxon>
        <taxon>Spermatophyta</taxon>
        <taxon>Magnoliopsida</taxon>
        <taxon>eudicotyledons</taxon>
        <taxon>Gunneridae</taxon>
        <taxon>Pentapetalae</taxon>
        <taxon>rosids</taxon>
        <taxon>fabids</taxon>
        <taxon>Rosales</taxon>
        <taxon>Rosaceae</taxon>
        <taxon>Rosoideae</taxon>
        <taxon>Rosoideae incertae sedis</taxon>
        <taxon>Rubus</taxon>
    </lineage>
</organism>
<evidence type="ECO:0000313" key="11">
    <source>
        <dbReference type="Proteomes" id="UP001457282"/>
    </source>
</evidence>
<dbReference type="InterPro" id="IPR058922">
    <property type="entry name" value="WHD_DRP"/>
</dbReference>
<keyword evidence="1" id="KW-0433">Leucine-rich repeat</keyword>
<proteinExistence type="predicted"/>
<comment type="caution">
    <text evidence="10">The sequence shown here is derived from an EMBL/GenBank/DDBJ whole genome shotgun (WGS) entry which is preliminary data.</text>
</comment>
<dbReference type="EMBL" id="JBEDUW010000020">
    <property type="protein sequence ID" value="KAK9907806.1"/>
    <property type="molecule type" value="Genomic_DNA"/>
</dbReference>
<dbReference type="FunFam" id="3.40.50.300:FF:001091">
    <property type="entry name" value="Probable disease resistance protein At1g61300"/>
    <property type="match status" value="1"/>
</dbReference>
<feature type="domain" description="Disease resistance N-terminal" evidence="7">
    <location>
        <begin position="4"/>
        <end position="83"/>
    </location>
</feature>
<keyword evidence="3" id="KW-0547">Nucleotide-binding</keyword>
<dbReference type="Gene3D" id="1.20.5.4130">
    <property type="match status" value="1"/>
</dbReference>
<gene>
    <name evidence="10" type="ORF">M0R45_000745</name>
</gene>
<name>A0AAW1VQU5_RUBAR</name>
<dbReference type="Gene3D" id="1.10.8.430">
    <property type="entry name" value="Helical domain of apoptotic protease-activating factors"/>
    <property type="match status" value="1"/>
</dbReference>
<dbReference type="InterPro" id="IPR036388">
    <property type="entry name" value="WH-like_DNA-bd_sf"/>
</dbReference>
<evidence type="ECO:0008006" key="12">
    <source>
        <dbReference type="Google" id="ProtNLM"/>
    </source>
</evidence>
<dbReference type="PANTHER" id="PTHR36766">
    <property type="entry name" value="PLANT BROAD-SPECTRUM MILDEW RESISTANCE PROTEIN RPW8"/>
    <property type="match status" value="1"/>
</dbReference>
<dbReference type="Pfam" id="PF25019">
    <property type="entry name" value="LRR_R13L1-DRL21"/>
    <property type="match status" value="1"/>
</dbReference>
<dbReference type="PRINTS" id="PR00364">
    <property type="entry name" value="DISEASERSIST"/>
</dbReference>
<evidence type="ECO:0000259" key="7">
    <source>
        <dbReference type="Pfam" id="PF18052"/>
    </source>
</evidence>
<dbReference type="InterPro" id="IPR042197">
    <property type="entry name" value="Apaf_helical"/>
</dbReference>
<evidence type="ECO:0000256" key="1">
    <source>
        <dbReference type="ARBA" id="ARBA00022614"/>
    </source>
</evidence>
<dbReference type="Pfam" id="PF00931">
    <property type="entry name" value="NB-ARC"/>
    <property type="match status" value="1"/>
</dbReference>
<keyword evidence="5" id="KW-0067">ATP-binding</keyword>
<dbReference type="InterPro" id="IPR032675">
    <property type="entry name" value="LRR_dom_sf"/>
</dbReference>
<dbReference type="AlphaFoldDB" id="A0AAW1VQU5"/>
<evidence type="ECO:0000259" key="6">
    <source>
        <dbReference type="Pfam" id="PF00931"/>
    </source>
</evidence>
<feature type="domain" description="NB-ARC" evidence="6">
    <location>
        <begin position="200"/>
        <end position="356"/>
    </location>
</feature>
<evidence type="ECO:0000313" key="10">
    <source>
        <dbReference type="EMBL" id="KAK9907806.1"/>
    </source>
</evidence>
<dbReference type="Pfam" id="PF23559">
    <property type="entry name" value="WHD_DRP"/>
    <property type="match status" value="1"/>
</dbReference>
<evidence type="ECO:0000256" key="2">
    <source>
        <dbReference type="ARBA" id="ARBA00022737"/>
    </source>
</evidence>
<dbReference type="Pfam" id="PF18052">
    <property type="entry name" value="Rx_N"/>
    <property type="match status" value="1"/>
</dbReference>
<dbReference type="GO" id="GO:0005524">
    <property type="term" value="F:ATP binding"/>
    <property type="evidence" value="ECO:0007669"/>
    <property type="project" value="UniProtKB-KW"/>
</dbReference>
<dbReference type="Gene3D" id="1.10.10.10">
    <property type="entry name" value="Winged helix-like DNA-binding domain superfamily/Winged helix DNA-binding domain"/>
    <property type="match status" value="1"/>
</dbReference>
<dbReference type="InterPro" id="IPR041118">
    <property type="entry name" value="Rx_N"/>
</dbReference>
<evidence type="ECO:0000259" key="9">
    <source>
        <dbReference type="Pfam" id="PF25019"/>
    </source>
</evidence>
<evidence type="ECO:0000256" key="4">
    <source>
        <dbReference type="ARBA" id="ARBA00022821"/>
    </source>
</evidence>
<dbReference type="GO" id="GO:0043531">
    <property type="term" value="F:ADP binding"/>
    <property type="evidence" value="ECO:0007669"/>
    <property type="project" value="InterPro"/>
</dbReference>
<dbReference type="GO" id="GO:0051707">
    <property type="term" value="P:response to other organism"/>
    <property type="evidence" value="ECO:0007669"/>
    <property type="project" value="UniProtKB-ARBA"/>
</dbReference>